<proteinExistence type="inferred from homology"/>
<dbReference type="AlphaFoldDB" id="H9VEZ8"/>
<comment type="caution">
    <text evidence="7">Lacks conserved residue(s) required for the propagation of feature annotation.</text>
</comment>
<sequence length="55" mass="6353">GNYHSNWAKICNAYSRFCDRGSIAVFASFFGVIIFMKLTVMANYTLYKRTSCTRQ</sequence>
<comment type="subunit">
    <text evidence="7">Homodimer and heterodimers.</text>
</comment>
<gene>
    <name evidence="10" type="ORF">2_3447_02</name>
</gene>
<keyword evidence="6 7" id="KW-0472">Membrane</keyword>
<dbReference type="Pfam" id="PF04535">
    <property type="entry name" value="CASP_dom"/>
    <property type="match status" value="1"/>
</dbReference>
<feature type="domain" description="Casparian strip membrane protein" evidence="8">
    <location>
        <begin position="1"/>
        <end position="33"/>
    </location>
</feature>
<evidence type="ECO:0000313" key="9">
    <source>
        <dbReference type="EMBL" id="AFG48336.1"/>
    </source>
</evidence>
<comment type="subcellular location">
    <subcellularLocation>
        <location evidence="1 7">Cell membrane</location>
        <topology evidence="1 7">Multi-pass membrane protein</topology>
    </subcellularLocation>
</comment>
<dbReference type="InterPro" id="IPR006702">
    <property type="entry name" value="CASP_dom"/>
</dbReference>
<comment type="similarity">
    <text evidence="2 7">Belongs to the Casparian strip membrane proteins (CASP) family.</text>
</comment>
<evidence type="ECO:0000256" key="2">
    <source>
        <dbReference type="ARBA" id="ARBA00007651"/>
    </source>
</evidence>
<accession>H9VEZ8</accession>
<evidence type="ECO:0000256" key="5">
    <source>
        <dbReference type="ARBA" id="ARBA00022989"/>
    </source>
</evidence>
<keyword evidence="3 7" id="KW-1003">Cell membrane</keyword>
<evidence type="ECO:0000256" key="4">
    <source>
        <dbReference type="ARBA" id="ARBA00022692"/>
    </source>
</evidence>
<evidence type="ECO:0000256" key="7">
    <source>
        <dbReference type="RuleBase" id="RU361233"/>
    </source>
</evidence>
<evidence type="ECO:0000313" key="10">
    <source>
        <dbReference type="EMBL" id="AFG48341.1"/>
    </source>
</evidence>
<dbReference type="EMBL" id="FJ094028">
    <property type="protein sequence ID" value="AFG48336.1"/>
    <property type="molecule type" value="Genomic_DNA"/>
</dbReference>
<feature type="non-terminal residue" evidence="10">
    <location>
        <position position="1"/>
    </location>
</feature>
<reference evidence="10" key="1">
    <citation type="submission" date="2008-08" db="EMBL/GenBank/DDBJ databases">
        <title>Nucleotide Diversity and Divergence in the Loblolly Pine Gene Space.</title>
        <authorList>
            <person name="Neale D.B."/>
            <person name="Wegrzyn J.L."/>
            <person name="Lee J.M."/>
            <person name="Eckert A.J."/>
            <person name="Liechty J.D."/>
            <person name="Stevens K.A."/>
            <person name="Langley C.H."/>
        </authorList>
    </citation>
    <scope>NUCLEOTIDE SEQUENCE</scope>
    <source>
        <strain evidence="9">2227</strain>
        <strain evidence="10">2228</strain>
        <tissue evidence="10">Megagametophyte</tissue>
    </source>
</reference>
<keyword evidence="4 7" id="KW-0812">Transmembrane</keyword>
<dbReference type="InterPro" id="IPR006459">
    <property type="entry name" value="CASP/CASPL"/>
</dbReference>
<name>H9VEZ8_PINTA</name>
<dbReference type="EMBL" id="FJ094025">
    <property type="protein sequence ID" value="AFG48341.1"/>
    <property type="molecule type" value="Genomic_DNA"/>
</dbReference>
<keyword evidence="5 7" id="KW-1133">Transmembrane helix</keyword>
<evidence type="ECO:0000259" key="8">
    <source>
        <dbReference type="Pfam" id="PF04535"/>
    </source>
</evidence>
<evidence type="ECO:0000256" key="3">
    <source>
        <dbReference type="ARBA" id="ARBA00022475"/>
    </source>
</evidence>
<evidence type="ECO:0000256" key="6">
    <source>
        <dbReference type="ARBA" id="ARBA00023136"/>
    </source>
</evidence>
<dbReference type="GO" id="GO:0005886">
    <property type="term" value="C:plasma membrane"/>
    <property type="evidence" value="ECO:0007669"/>
    <property type="project" value="UniProtKB-SubCell"/>
</dbReference>
<evidence type="ECO:0000256" key="1">
    <source>
        <dbReference type="ARBA" id="ARBA00004651"/>
    </source>
</evidence>
<protein>
    <recommendedName>
        <fullName evidence="7">CASP-like protein</fullName>
    </recommendedName>
</protein>
<dbReference type="NCBIfam" id="TIGR01569">
    <property type="entry name" value="A_tha_TIGR01569"/>
    <property type="match status" value="1"/>
</dbReference>
<feature type="transmembrane region" description="Helical" evidence="7">
    <location>
        <begin position="23"/>
        <end position="46"/>
    </location>
</feature>
<organism evidence="10">
    <name type="scientific">Pinus taeda</name>
    <name type="common">Loblolly pine</name>
    <dbReference type="NCBI Taxonomy" id="3352"/>
    <lineage>
        <taxon>Eukaryota</taxon>
        <taxon>Viridiplantae</taxon>
        <taxon>Streptophyta</taxon>
        <taxon>Embryophyta</taxon>
        <taxon>Tracheophyta</taxon>
        <taxon>Spermatophyta</taxon>
        <taxon>Pinopsida</taxon>
        <taxon>Pinidae</taxon>
        <taxon>Conifers I</taxon>
        <taxon>Pinales</taxon>
        <taxon>Pinaceae</taxon>
        <taxon>Pinus</taxon>
        <taxon>Pinus subgen. Pinus</taxon>
    </lineage>
</organism>